<reference evidence="3 4" key="1">
    <citation type="submission" date="2021-04" db="EMBL/GenBank/DDBJ databases">
        <title>Pseudomonas rustica sp. nov. isolated from raw milk.</title>
        <authorList>
            <person name="Fiedler G."/>
            <person name="Gieschler S."/>
            <person name="Kabisch J."/>
            <person name="Grimmler C."/>
            <person name="Brinks E."/>
            <person name="Wagner N."/>
            <person name="Hetzer B."/>
            <person name="Franz C.M.A.P."/>
            <person name="Boehnlein C."/>
        </authorList>
    </citation>
    <scope>NUCLEOTIDE SEQUENCE [LARGE SCALE GENOMIC DNA]</scope>
    <source>
        <strain evidence="3 4">MBT-4</strain>
    </source>
</reference>
<dbReference type="PROSITE" id="PS51318">
    <property type="entry name" value="TAT"/>
    <property type="match status" value="1"/>
</dbReference>
<evidence type="ECO:0000259" key="1">
    <source>
        <dbReference type="Pfam" id="PF06742"/>
    </source>
</evidence>
<dbReference type="SUPFAM" id="SSF160935">
    <property type="entry name" value="VPA0735-like"/>
    <property type="match status" value="1"/>
</dbReference>
<feature type="domain" description="DUF1254" evidence="2">
    <location>
        <begin position="69"/>
        <end position="200"/>
    </location>
</feature>
<dbReference type="Gene3D" id="2.60.120.600">
    <property type="entry name" value="Domain of unknown function DUF1214, C-terminal domain"/>
    <property type="match status" value="1"/>
</dbReference>
<proteinExistence type="predicted"/>
<keyword evidence="4" id="KW-1185">Reference proteome</keyword>
<dbReference type="Gene3D" id="2.60.40.1610">
    <property type="entry name" value="Domain of unknown function DUF1254"/>
    <property type="match status" value="1"/>
</dbReference>
<sequence length="458" mass="50967">MSLTINRRQMLGGMSVLGGGLMMPRWLLADETQAVAQEAWIYAFPMLMHYQTMEKQLLDPSAAEYVGGFNRFRHYSQLYTPANREIVTPNNDTPYSWAWLDLRTEPQVLSVPAVDADRYYVHQLVDQYTHNFAYVGVLSTGREAGDYLIAGPNWQGPVPKGIKAVLRSETEIVMLLGRTGLKNADDMPAVRALQQQYRLRGLHEYSGSPGPLAAPAIDWPAWESKTGLGPSFIAVLNQILALCPTQPAEQALRERFARIGIVPGQAFDFAVLPVEKQQAIAAGIKLAQAQLQETAAQTRSTLGLFGNREAMHGNYLNRAVGAYLGIYGNSVEEAFYAGSRLDNQGQPLQGGRRYRLRFAPGQLPPASEFWSLTLYDLPDRQLVANPLDRYCLSSRDQLQRDADGGLTLWMQANSPGAGQESNWLPTPQNGAFNVILRLYGPKQEVVEQKWRMPVVEVI</sequence>
<comment type="caution">
    <text evidence="3">The sequence shown here is derived from an EMBL/GenBank/DDBJ whole genome shotgun (WGS) entry which is preliminary data.</text>
</comment>
<dbReference type="Proteomes" id="UP000676035">
    <property type="component" value="Unassembled WGS sequence"/>
</dbReference>
<dbReference type="InterPro" id="IPR037050">
    <property type="entry name" value="DUF1254_sf"/>
</dbReference>
<name>A0ABS5N4T5_9PSED</name>
<dbReference type="Pfam" id="PF06742">
    <property type="entry name" value="DUF1214"/>
    <property type="match status" value="1"/>
</dbReference>
<evidence type="ECO:0000259" key="2">
    <source>
        <dbReference type="Pfam" id="PF06863"/>
    </source>
</evidence>
<dbReference type="InterPro" id="IPR006311">
    <property type="entry name" value="TAT_signal"/>
</dbReference>
<gene>
    <name evidence="3" type="ORF">KFS80_23690</name>
</gene>
<dbReference type="InterPro" id="IPR010679">
    <property type="entry name" value="DUF1254"/>
</dbReference>
<accession>A0ABS5N4T5</accession>
<feature type="domain" description="DUF1214" evidence="1">
    <location>
        <begin position="333"/>
        <end position="443"/>
    </location>
</feature>
<dbReference type="PANTHER" id="PTHR36509">
    <property type="entry name" value="BLL3101 PROTEIN"/>
    <property type="match status" value="1"/>
</dbReference>
<dbReference type="InterPro" id="IPR037049">
    <property type="entry name" value="DUF1214_C_sf"/>
</dbReference>
<organism evidence="3 4">
    <name type="scientific">Pseudomonas rustica</name>
    <dbReference type="NCBI Taxonomy" id="2827099"/>
    <lineage>
        <taxon>Bacteria</taxon>
        <taxon>Pseudomonadati</taxon>
        <taxon>Pseudomonadota</taxon>
        <taxon>Gammaproteobacteria</taxon>
        <taxon>Pseudomonadales</taxon>
        <taxon>Pseudomonadaceae</taxon>
        <taxon>Pseudomonas</taxon>
    </lineage>
</organism>
<dbReference type="EMBL" id="JAGYHF010000014">
    <property type="protein sequence ID" value="MBS4081297.1"/>
    <property type="molecule type" value="Genomic_DNA"/>
</dbReference>
<dbReference type="RefSeq" id="WP_212546139.1">
    <property type="nucleotide sequence ID" value="NZ_JAGYHF010000014.1"/>
</dbReference>
<dbReference type="Pfam" id="PF06863">
    <property type="entry name" value="DUF1254"/>
    <property type="match status" value="1"/>
</dbReference>
<evidence type="ECO:0000313" key="3">
    <source>
        <dbReference type="EMBL" id="MBS4081297.1"/>
    </source>
</evidence>
<dbReference type="InterPro" id="IPR010621">
    <property type="entry name" value="DUF1214"/>
</dbReference>
<protein>
    <submittedName>
        <fullName evidence="3">DUF1254 domain-containing protein</fullName>
    </submittedName>
</protein>
<dbReference type="PANTHER" id="PTHR36509:SF2">
    <property type="entry name" value="BLL3101 PROTEIN"/>
    <property type="match status" value="1"/>
</dbReference>
<evidence type="ECO:0000313" key="4">
    <source>
        <dbReference type="Proteomes" id="UP000676035"/>
    </source>
</evidence>